<dbReference type="AlphaFoldDB" id="A0A8S0QW95"/>
<dbReference type="Gene3D" id="1.10.600.10">
    <property type="entry name" value="Farnesyl Diphosphate Synthase"/>
    <property type="match status" value="2"/>
</dbReference>
<organism evidence="1 2">
    <name type="scientific">Olea europaea subsp. europaea</name>
    <dbReference type="NCBI Taxonomy" id="158383"/>
    <lineage>
        <taxon>Eukaryota</taxon>
        <taxon>Viridiplantae</taxon>
        <taxon>Streptophyta</taxon>
        <taxon>Embryophyta</taxon>
        <taxon>Tracheophyta</taxon>
        <taxon>Spermatophyta</taxon>
        <taxon>Magnoliopsida</taxon>
        <taxon>eudicotyledons</taxon>
        <taxon>Gunneridae</taxon>
        <taxon>Pentapetalae</taxon>
        <taxon>asterids</taxon>
        <taxon>lamiids</taxon>
        <taxon>Lamiales</taxon>
        <taxon>Oleaceae</taxon>
        <taxon>Oleeae</taxon>
        <taxon>Olea</taxon>
    </lineage>
</organism>
<dbReference type="Gramene" id="OE9A039791T1">
    <property type="protein sequence ID" value="OE9A039791C1"/>
    <property type="gene ID" value="OE9A039791"/>
</dbReference>
<evidence type="ECO:0000313" key="1">
    <source>
        <dbReference type="EMBL" id="CAA2970310.1"/>
    </source>
</evidence>
<gene>
    <name evidence="1" type="ORF">OLEA9_A039791</name>
</gene>
<sequence length="240" mass="27125">MVLPRLVACGRPSPTAYSKYENCDYHHYLCLLELPPNMRKVAFALRTFNVETSRAMDVASDPKIGFMRLLWWKETIDKIFSNSLIERPVTRALAYAISEHKLERYAEDTASTILYSMLQSSGIRSTIADHAASHIGKASGLLLLLKSLSYYTSKNRHFPYIPTEVTEKHGLLVNHGGQRGIRVDSHESLCNIVFEMAIVAVANDHLQKTQKLRGTVPTEARFVLQPVVLTEVILDTLRRV</sequence>
<name>A0A8S0QW95_OLEEU</name>
<dbReference type="Proteomes" id="UP000594638">
    <property type="component" value="Unassembled WGS sequence"/>
</dbReference>
<keyword evidence="2" id="KW-1185">Reference proteome</keyword>
<dbReference type="OrthoDB" id="10252354at2759"/>
<proteinExistence type="predicted"/>
<accession>A0A8S0QW95</accession>
<dbReference type="EMBL" id="CACTIH010001969">
    <property type="protein sequence ID" value="CAA2970310.1"/>
    <property type="molecule type" value="Genomic_DNA"/>
</dbReference>
<reference evidence="1 2" key="1">
    <citation type="submission" date="2019-12" db="EMBL/GenBank/DDBJ databases">
        <authorList>
            <person name="Alioto T."/>
            <person name="Alioto T."/>
            <person name="Gomez Garrido J."/>
        </authorList>
    </citation>
    <scope>NUCLEOTIDE SEQUENCE [LARGE SCALE GENOMIC DNA]</scope>
</reference>
<dbReference type="SUPFAM" id="SSF48576">
    <property type="entry name" value="Terpenoid synthases"/>
    <property type="match status" value="1"/>
</dbReference>
<comment type="caution">
    <text evidence="1">The sequence shown here is derived from an EMBL/GenBank/DDBJ whole genome shotgun (WGS) entry which is preliminary data.</text>
</comment>
<dbReference type="Pfam" id="PF00494">
    <property type="entry name" value="SQS_PSY"/>
    <property type="match status" value="1"/>
</dbReference>
<dbReference type="InterPro" id="IPR002060">
    <property type="entry name" value="Squ/phyt_synthse"/>
</dbReference>
<protein>
    <submittedName>
        <fullName evidence="1">NADH dehydrogenase (Ubiquinone) complex I, assembly factor 6-like</fullName>
    </submittedName>
</protein>
<evidence type="ECO:0000313" key="2">
    <source>
        <dbReference type="Proteomes" id="UP000594638"/>
    </source>
</evidence>
<dbReference type="InterPro" id="IPR008949">
    <property type="entry name" value="Isoprenoid_synthase_dom_sf"/>
</dbReference>